<reference evidence="1" key="1">
    <citation type="submission" date="2023-03" db="EMBL/GenBank/DDBJ databases">
        <title>Massive genome expansion in bonnet fungi (Mycena s.s.) driven by repeated elements and novel gene families across ecological guilds.</title>
        <authorList>
            <consortium name="Lawrence Berkeley National Laboratory"/>
            <person name="Harder C.B."/>
            <person name="Miyauchi S."/>
            <person name="Viragh M."/>
            <person name="Kuo A."/>
            <person name="Thoen E."/>
            <person name="Andreopoulos B."/>
            <person name="Lu D."/>
            <person name="Skrede I."/>
            <person name="Drula E."/>
            <person name="Henrissat B."/>
            <person name="Morin E."/>
            <person name="Kohler A."/>
            <person name="Barry K."/>
            <person name="LaButti K."/>
            <person name="Morin E."/>
            <person name="Salamov A."/>
            <person name="Lipzen A."/>
            <person name="Mereny Z."/>
            <person name="Hegedus B."/>
            <person name="Baldrian P."/>
            <person name="Stursova M."/>
            <person name="Weitz H."/>
            <person name="Taylor A."/>
            <person name="Grigoriev I.V."/>
            <person name="Nagy L.G."/>
            <person name="Martin F."/>
            <person name="Kauserud H."/>
        </authorList>
    </citation>
    <scope>NUCLEOTIDE SEQUENCE</scope>
    <source>
        <strain evidence="1">CBHHK182m</strain>
    </source>
</reference>
<comment type="caution">
    <text evidence="1">The sequence shown here is derived from an EMBL/GenBank/DDBJ whole genome shotgun (WGS) entry which is preliminary data.</text>
</comment>
<organism evidence="1 2">
    <name type="scientific">Mycena metata</name>
    <dbReference type="NCBI Taxonomy" id="1033252"/>
    <lineage>
        <taxon>Eukaryota</taxon>
        <taxon>Fungi</taxon>
        <taxon>Dikarya</taxon>
        <taxon>Basidiomycota</taxon>
        <taxon>Agaricomycotina</taxon>
        <taxon>Agaricomycetes</taxon>
        <taxon>Agaricomycetidae</taxon>
        <taxon>Agaricales</taxon>
        <taxon>Marasmiineae</taxon>
        <taxon>Mycenaceae</taxon>
        <taxon>Mycena</taxon>
    </lineage>
</organism>
<sequence>MTHSARAPVLKLIHDQTRLNSVPSVPETTMSLHQAPDGMLALPANYLQQDDLDLDLEFEEFLHGTPPTSLSISYSGLSSANSTAEMISSTIFAAGSSRQAANFLPSTESTRPTVPRLDQPNLLHLLGQKRTADSIVGPAKTKQRKIRTCTKCRDPKCPGKRGHPGDCKGKCADCSRFECRGRNSKKPDKRCSEGWL</sequence>
<protein>
    <submittedName>
        <fullName evidence="1">Uncharacterized protein</fullName>
    </submittedName>
</protein>
<evidence type="ECO:0000313" key="2">
    <source>
        <dbReference type="Proteomes" id="UP001215598"/>
    </source>
</evidence>
<dbReference type="AlphaFoldDB" id="A0AAD7HIK0"/>
<gene>
    <name evidence="1" type="ORF">B0H16DRAFT_375844</name>
</gene>
<evidence type="ECO:0000313" key="1">
    <source>
        <dbReference type="EMBL" id="KAJ7721384.1"/>
    </source>
</evidence>
<proteinExistence type="predicted"/>
<dbReference type="Proteomes" id="UP001215598">
    <property type="component" value="Unassembled WGS sequence"/>
</dbReference>
<name>A0AAD7HIK0_9AGAR</name>
<keyword evidence="2" id="KW-1185">Reference proteome</keyword>
<dbReference type="EMBL" id="JARKIB010000230">
    <property type="protein sequence ID" value="KAJ7721384.1"/>
    <property type="molecule type" value="Genomic_DNA"/>
</dbReference>
<accession>A0AAD7HIK0</accession>